<feature type="signal peptide" evidence="1">
    <location>
        <begin position="1"/>
        <end position="26"/>
    </location>
</feature>
<gene>
    <name evidence="3" type="ORF">P3X46_021526</name>
</gene>
<dbReference type="Pfam" id="PF04043">
    <property type="entry name" value="PMEI"/>
    <property type="match status" value="1"/>
</dbReference>
<dbReference type="CDD" id="cd14859">
    <property type="entry name" value="PMEI_like"/>
    <property type="match status" value="1"/>
</dbReference>
<proteinExistence type="predicted"/>
<dbReference type="Gene3D" id="1.20.140.40">
    <property type="entry name" value="Invertase/pectin methylesterase inhibitor family protein"/>
    <property type="match status" value="1"/>
</dbReference>
<evidence type="ECO:0000313" key="4">
    <source>
        <dbReference type="Proteomes" id="UP001174677"/>
    </source>
</evidence>
<dbReference type="SUPFAM" id="SSF101148">
    <property type="entry name" value="Plant invertase/pectin methylesterase inhibitor"/>
    <property type="match status" value="1"/>
</dbReference>
<dbReference type="NCBIfam" id="TIGR01614">
    <property type="entry name" value="PME_inhib"/>
    <property type="match status" value="1"/>
</dbReference>
<dbReference type="PANTHER" id="PTHR31890:SF11">
    <property type="entry name" value="PECTINESTERASE INHIBITOR DOMAIN-CONTAINING PROTEIN"/>
    <property type="match status" value="1"/>
</dbReference>
<keyword evidence="1" id="KW-0732">Signal</keyword>
<dbReference type="InterPro" id="IPR035513">
    <property type="entry name" value="Invertase/methylesterase_inhib"/>
</dbReference>
<accession>A0ABQ9LFV3</accession>
<organism evidence="3 4">
    <name type="scientific">Hevea brasiliensis</name>
    <name type="common">Para rubber tree</name>
    <name type="synonym">Siphonia brasiliensis</name>
    <dbReference type="NCBI Taxonomy" id="3981"/>
    <lineage>
        <taxon>Eukaryota</taxon>
        <taxon>Viridiplantae</taxon>
        <taxon>Streptophyta</taxon>
        <taxon>Embryophyta</taxon>
        <taxon>Tracheophyta</taxon>
        <taxon>Spermatophyta</taxon>
        <taxon>Magnoliopsida</taxon>
        <taxon>eudicotyledons</taxon>
        <taxon>Gunneridae</taxon>
        <taxon>Pentapetalae</taxon>
        <taxon>rosids</taxon>
        <taxon>fabids</taxon>
        <taxon>Malpighiales</taxon>
        <taxon>Euphorbiaceae</taxon>
        <taxon>Crotonoideae</taxon>
        <taxon>Micrandreae</taxon>
        <taxon>Hevea</taxon>
    </lineage>
</organism>
<dbReference type="Proteomes" id="UP001174677">
    <property type="component" value="Chromosome 12"/>
</dbReference>
<dbReference type="EMBL" id="JARPOI010000012">
    <property type="protein sequence ID" value="KAJ9166829.1"/>
    <property type="molecule type" value="Genomic_DNA"/>
</dbReference>
<reference evidence="3 4" key="1">
    <citation type="journal article" date="2023" name="Plant Biotechnol. J.">
        <title>Chromosome-level wild Hevea brasiliensis genome provides new tools for genomic-assisted breeding and valuable loci to elevate rubber yield.</title>
        <authorList>
            <person name="Cheng H."/>
            <person name="Song X."/>
            <person name="Hu Y."/>
            <person name="Wu T."/>
            <person name="Yang Q."/>
            <person name="An Z."/>
            <person name="Feng S."/>
            <person name="Deng Z."/>
            <person name="Wu W."/>
            <person name="Zeng X."/>
            <person name="Tu M."/>
            <person name="Wang X."/>
            <person name="Huang H."/>
        </authorList>
    </citation>
    <scope>NUCLEOTIDE SEQUENCE [LARGE SCALE GENOMIC DNA]</scope>
    <source>
        <strain evidence="3">MT/VB/25A 57/8</strain>
    </source>
</reference>
<protein>
    <recommendedName>
        <fullName evidence="2">Pectinesterase inhibitor domain-containing protein</fullName>
    </recommendedName>
</protein>
<dbReference type="SMART" id="SM00856">
    <property type="entry name" value="PMEI"/>
    <property type="match status" value="1"/>
</dbReference>
<feature type="chain" id="PRO_5047206247" description="Pectinesterase inhibitor domain-containing protein" evidence="1">
    <location>
        <begin position="27"/>
        <end position="189"/>
    </location>
</feature>
<evidence type="ECO:0000259" key="2">
    <source>
        <dbReference type="SMART" id="SM00856"/>
    </source>
</evidence>
<feature type="domain" description="Pectinesterase inhibitor" evidence="2">
    <location>
        <begin position="33"/>
        <end position="161"/>
    </location>
</feature>
<dbReference type="PANTHER" id="PTHR31890">
    <property type="entry name" value="PLANT INVERTASE/PECTIN METHYLESTERASE INHIBITOR SUPERFAMILY PROTEIN"/>
    <property type="match status" value="1"/>
</dbReference>
<keyword evidence="4" id="KW-1185">Reference proteome</keyword>
<comment type="caution">
    <text evidence="3">The sequence shown here is derived from an EMBL/GenBank/DDBJ whole genome shotgun (WGS) entry which is preliminary data.</text>
</comment>
<evidence type="ECO:0000256" key="1">
    <source>
        <dbReference type="SAM" id="SignalP"/>
    </source>
</evidence>
<name>A0ABQ9LFV3_HEVBR</name>
<sequence length="189" mass="20900">MDSQSFIRVFIPIFLCLFFHCFPCQAEAIVKPTTDSILSNICQRSNDINLCIQTLKSDSRKPSITDLVNTANIALENAIKESTATTSFFNSLQVSDGDQKKMEAIKDCARLFQETEGMLNLRGLDGDTASLDVHYALDNAVNCENLLTQPNVQIASIPLAIKKWKDSYSVAYAGVVAIENALLHFPYAN</sequence>
<evidence type="ECO:0000313" key="3">
    <source>
        <dbReference type="EMBL" id="KAJ9166829.1"/>
    </source>
</evidence>
<dbReference type="InterPro" id="IPR006501">
    <property type="entry name" value="Pectinesterase_inhib_dom"/>
</dbReference>